<feature type="transmembrane region" description="Helical" evidence="10">
    <location>
        <begin position="173"/>
        <end position="191"/>
    </location>
</feature>
<feature type="transmembrane region" description="Helical" evidence="10">
    <location>
        <begin position="317"/>
        <end position="336"/>
    </location>
</feature>
<feature type="transmembrane region" description="Helical" evidence="10">
    <location>
        <begin position="269"/>
        <end position="289"/>
    </location>
</feature>
<reference evidence="17 21" key="4">
    <citation type="submission" date="2019-08" db="EMBL/GenBank/DDBJ databases">
        <authorList>
            <person name="Duncan S."/>
            <person name="Walker A."/>
        </authorList>
    </citation>
    <scope>NUCLEOTIDE SEQUENCE [LARGE SCALE GENOMIC DNA]</scope>
    <source>
        <strain evidence="17 21">T3WBe13</strain>
    </source>
</reference>
<dbReference type="NCBIfam" id="TIGR00967">
    <property type="entry name" value="3a0501s007"/>
    <property type="match status" value="1"/>
</dbReference>
<dbReference type="EMBL" id="VSTF01000018">
    <property type="protein sequence ID" value="TYL57387.1"/>
    <property type="molecule type" value="Genomic_DNA"/>
</dbReference>
<dbReference type="PIRSF" id="PIRSF004557">
    <property type="entry name" value="SecY"/>
    <property type="match status" value="1"/>
</dbReference>
<evidence type="ECO:0000313" key="16">
    <source>
        <dbReference type="EMBL" id="RGI67502.1"/>
    </source>
</evidence>
<keyword evidence="7 10" id="KW-0811">Translocation</keyword>
<comment type="subunit">
    <text evidence="10">Component of the Sec protein translocase complex. Heterotrimer consisting of SecY, SecE and SecG subunits. The heterotrimers can form oligomers, although 1 heterotrimer is thought to be able to translocate proteins. Interacts with the ribosome. Interacts with SecDF, and other proteins may be involved. Interacts with SecA.</text>
</comment>
<feature type="transmembrane region" description="Helical" evidence="10">
    <location>
        <begin position="114"/>
        <end position="135"/>
    </location>
</feature>
<keyword evidence="10" id="KW-1003">Cell membrane</keyword>
<protein>
    <recommendedName>
        <fullName evidence="9 10">Protein translocase subunit SecY</fullName>
    </recommendedName>
</protein>
<dbReference type="InterPro" id="IPR030659">
    <property type="entry name" value="SecY_CS"/>
</dbReference>
<dbReference type="EMBL" id="CVRQ01000008">
    <property type="protein sequence ID" value="CRL33053.1"/>
    <property type="molecule type" value="Genomic_DNA"/>
</dbReference>
<evidence type="ECO:0000256" key="9">
    <source>
        <dbReference type="ARBA" id="ARBA00039733"/>
    </source>
</evidence>
<evidence type="ECO:0000256" key="11">
    <source>
        <dbReference type="RuleBase" id="RU000537"/>
    </source>
</evidence>
<dbReference type="AlphaFoldDB" id="A0A0M6WDW3"/>
<dbReference type="Proteomes" id="UP000049472">
    <property type="component" value="Unassembled WGS sequence"/>
</dbReference>
<comment type="function">
    <text evidence="10 11">The central subunit of the protein translocation channel SecYEG. Consists of two halves formed by TMs 1-5 and 6-10. These two domains form a lateral gate at the front which open onto the bilayer between TMs 2 and 7, and are clamped together by SecE at the back. The channel is closed by both a pore ring composed of hydrophobic SecY resides and a short helix (helix 2A) on the extracellular side of the membrane which forms a plug. The plug probably moves laterally to allow the channel to open. The ring and the pore may move independently.</text>
</comment>
<evidence type="ECO:0000256" key="5">
    <source>
        <dbReference type="ARBA" id="ARBA00022927"/>
    </source>
</evidence>
<dbReference type="Proteomes" id="UP000095602">
    <property type="component" value="Unassembled WGS sequence"/>
</dbReference>
<reference evidence="17 21" key="5">
    <citation type="submission" date="2019-09" db="EMBL/GenBank/DDBJ databases">
        <title>Strain-level analysis of Eubacterium rectale using genomes from metagenomes.</title>
        <authorList>
            <person name="Karcher N."/>
            <person name="Segata N."/>
        </authorList>
    </citation>
    <scope>NUCLEOTIDE SEQUENCE [LARGE SCALE GENOMIC DNA]</scope>
    <source>
        <strain evidence="17 21">T3WBe13</strain>
    </source>
</reference>
<name>A0A0M6WDW3_9FIRM</name>
<keyword evidence="3 10" id="KW-0813">Transport</keyword>
<feature type="transmembrane region" description="Helical" evidence="10">
    <location>
        <begin position="147"/>
        <end position="166"/>
    </location>
</feature>
<dbReference type="InterPro" id="IPR023201">
    <property type="entry name" value="SecY_dom_sf"/>
</dbReference>
<sequence>MLKTLRNAFKIKDVRNRILFTFMMLIVIRIGSELPIPGVKGSVFQSWLNSKSADGLGFVDAITGGSFSQMSVFALNITPYITSSIIMQLLTIAIPKLEEMQRDGEDGRKKIVEITRYLTIGLGLLESVMMVIGFYRQNYLTEKTPLTVIMVVTSLTAGSAVLMWIGERITEKGVGNGISIVLTINIISRIPEDLSTLWSQFIASAANVPKAIVAGLIVVAIIAAMVVFVVLLQDAQRKIPVQYSSKIRGNKQMGGQQTCIPLKVNTSGVIPVIFAQSLMQTPVIIASFLGKGNGNGIGSKILKGLSQSNWCDPKEPVYSIGLIVYIVLIIAFAYFYTNITFNPLEIANNMKRSGGFIPGIRPGKPTSDYLNQILNYIVFIGAIGLAFIAFVPIFFNGVFNADVSFGGTSIIIIVGVVIETLKQIESQMRVRYYKGFLDD</sequence>
<keyword evidence="5 10" id="KW-0653">Protein transport</keyword>
<dbReference type="FunFam" id="1.10.3370.10:FF:000001">
    <property type="entry name" value="Preprotein translocase subunit SecY"/>
    <property type="match status" value="1"/>
</dbReference>
<evidence type="ECO:0000313" key="20">
    <source>
        <dbReference type="Proteomes" id="UP000260642"/>
    </source>
</evidence>
<evidence type="ECO:0000256" key="8">
    <source>
        <dbReference type="ARBA" id="ARBA00023136"/>
    </source>
</evidence>
<organism evidence="14 18">
    <name type="scientific">Agathobacter rectalis</name>
    <dbReference type="NCBI Taxonomy" id="39491"/>
    <lineage>
        <taxon>Bacteria</taxon>
        <taxon>Bacillati</taxon>
        <taxon>Bacillota</taxon>
        <taxon>Clostridia</taxon>
        <taxon>Lachnospirales</taxon>
        <taxon>Lachnospiraceae</taxon>
        <taxon>Agathobacter</taxon>
    </lineage>
</organism>
<feature type="transmembrane region" description="Helical" evidence="10">
    <location>
        <begin position="20"/>
        <end position="39"/>
    </location>
</feature>
<evidence type="ECO:0000313" key="15">
    <source>
        <dbReference type="EMBL" id="CUO71930.1"/>
    </source>
</evidence>
<dbReference type="InterPro" id="IPR026593">
    <property type="entry name" value="SecY"/>
</dbReference>
<feature type="transmembrane region" description="Helical" evidence="10">
    <location>
        <begin position="373"/>
        <end position="395"/>
    </location>
</feature>
<dbReference type="SUPFAM" id="SSF103491">
    <property type="entry name" value="Preprotein translocase SecY subunit"/>
    <property type="match status" value="1"/>
</dbReference>
<keyword evidence="4 10" id="KW-0812">Transmembrane</keyword>
<feature type="transmembrane region" description="Helical" evidence="10">
    <location>
        <begin position="401"/>
        <end position="421"/>
    </location>
</feature>
<dbReference type="InterPro" id="IPR002208">
    <property type="entry name" value="SecY/SEC61-alpha"/>
</dbReference>
<evidence type="ECO:0000256" key="7">
    <source>
        <dbReference type="ARBA" id="ARBA00023010"/>
    </source>
</evidence>
<reference evidence="18" key="1">
    <citation type="submission" date="2015-05" db="EMBL/GenBank/DDBJ databases">
        <authorList>
            <consortium name="Pathogen Informatics"/>
        </authorList>
    </citation>
    <scope>NUCLEOTIDE SEQUENCE [LARGE SCALE GENOMIC DNA]</scope>
    <source>
        <strain evidence="15 19">2789STDY5834884</strain>
        <strain evidence="18">T1-815</strain>
    </source>
</reference>
<comment type="similarity">
    <text evidence="2 10 13">Belongs to the SecY/SEC61-alpha family.</text>
</comment>
<reference evidence="16 20" key="3">
    <citation type="submission" date="2018-08" db="EMBL/GenBank/DDBJ databases">
        <title>A genome reference for cultivated species of the human gut microbiota.</title>
        <authorList>
            <person name="Zou Y."/>
            <person name="Xue W."/>
            <person name="Luo G."/>
        </authorList>
    </citation>
    <scope>NUCLEOTIDE SEQUENCE [LARGE SCALE GENOMIC DNA]</scope>
    <source>
        <strain evidence="16 20">TM10-3</strain>
    </source>
</reference>
<evidence type="ECO:0000313" key="19">
    <source>
        <dbReference type="Proteomes" id="UP000095602"/>
    </source>
</evidence>
<evidence type="ECO:0000313" key="14">
    <source>
        <dbReference type="EMBL" id="CRL33053.1"/>
    </source>
</evidence>
<accession>A0A0M6WDW3</accession>
<dbReference type="PROSITE" id="PS00755">
    <property type="entry name" value="SECY_1"/>
    <property type="match status" value="1"/>
</dbReference>
<evidence type="ECO:0000313" key="18">
    <source>
        <dbReference type="Proteomes" id="UP000049472"/>
    </source>
</evidence>
<evidence type="ECO:0000256" key="12">
    <source>
        <dbReference type="RuleBase" id="RU003484"/>
    </source>
</evidence>
<keyword evidence="8 10" id="KW-0472">Membrane</keyword>
<dbReference type="EMBL" id="CZAJ01000003">
    <property type="protein sequence ID" value="CUO71930.1"/>
    <property type="molecule type" value="Genomic_DNA"/>
</dbReference>
<dbReference type="Gene3D" id="1.10.3370.10">
    <property type="entry name" value="SecY subunit domain"/>
    <property type="match status" value="1"/>
</dbReference>
<dbReference type="EMBL" id="QSOB01000012">
    <property type="protein sequence ID" value="RGI67502.1"/>
    <property type="molecule type" value="Genomic_DNA"/>
</dbReference>
<dbReference type="GO" id="GO:0005886">
    <property type="term" value="C:plasma membrane"/>
    <property type="evidence" value="ECO:0007669"/>
    <property type="project" value="UniProtKB-SubCell"/>
</dbReference>
<evidence type="ECO:0000313" key="21">
    <source>
        <dbReference type="Proteomes" id="UP000324327"/>
    </source>
</evidence>
<dbReference type="Proteomes" id="UP000260642">
    <property type="component" value="Unassembled WGS sequence"/>
</dbReference>
<keyword evidence="18" id="KW-1185">Reference proteome</keyword>
<evidence type="ECO:0000256" key="6">
    <source>
        <dbReference type="ARBA" id="ARBA00022989"/>
    </source>
</evidence>
<evidence type="ECO:0000313" key="17">
    <source>
        <dbReference type="EMBL" id="TYL57387.1"/>
    </source>
</evidence>
<evidence type="ECO:0000256" key="2">
    <source>
        <dbReference type="ARBA" id="ARBA00005751"/>
    </source>
</evidence>
<evidence type="ECO:0000256" key="13">
    <source>
        <dbReference type="RuleBase" id="RU004349"/>
    </source>
</evidence>
<dbReference type="PANTHER" id="PTHR10906">
    <property type="entry name" value="SECY/SEC61-ALPHA FAMILY MEMBER"/>
    <property type="match status" value="1"/>
</dbReference>
<feature type="transmembrane region" description="Helical" evidence="10">
    <location>
        <begin position="211"/>
        <end position="232"/>
    </location>
</feature>
<dbReference type="Pfam" id="PF00344">
    <property type="entry name" value="SecY"/>
    <property type="match status" value="1"/>
</dbReference>
<evidence type="ECO:0000256" key="1">
    <source>
        <dbReference type="ARBA" id="ARBA00004141"/>
    </source>
</evidence>
<dbReference type="PROSITE" id="PS00756">
    <property type="entry name" value="SECY_2"/>
    <property type="match status" value="1"/>
</dbReference>
<proteinExistence type="inferred from homology"/>
<comment type="subcellular location">
    <subcellularLocation>
        <location evidence="10">Cell membrane</location>
        <topology evidence="10">Multi-pass membrane protein</topology>
    </subcellularLocation>
    <subcellularLocation>
        <location evidence="1 12">Membrane</location>
        <topology evidence="1 12">Multi-pass membrane protein</topology>
    </subcellularLocation>
</comment>
<evidence type="ECO:0000256" key="4">
    <source>
        <dbReference type="ARBA" id="ARBA00022692"/>
    </source>
</evidence>
<dbReference type="Proteomes" id="UP000324327">
    <property type="component" value="Unassembled WGS sequence"/>
</dbReference>
<feature type="transmembrane region" description="Helical" evidence="10">
    <location>
        <begin position="73"/>
        <end position="94"/>
    </location>
</feature>
<reference evidence="14" key="2">
    <citation type="submission" date="2015-05" db="EMBL/GenBank/DDBJ databases">
        <authorList>
            <person name="Wang D.B."/>
            <person name="Wang M."/>
        </authorList>
    </citation>
    <scope>NUCLEOTIDE SEQUENCE [LARGE SCALE GENOMIC DNA]</scope>
    <source>
        <strain evidence="14">T1-815</strain>
    </source>
</reference>
<dbReference type="GO" id="GO:0065002">
    <property type="term" value="P:intracellular protein transmembrane transport"/>
    <property type="evidence" value="ECO:0007669"/>
    <property type="project" value="UniProtKB-UniRule"/>
</dbReference>
<dbReference type="PRINTS" id="PR00303">
    <property type="entry name" value="SECYTRNLCASE"/>
</dbReference>
<keyword evidence="6 10" id="KW-1133">Transmembrane helix</keyword>
<dbReference type="GO" id="GO:0006605">
    <property type="term" value="P:protein targeting"/>
    <property type="evidence" value="ECO:0007669"/>
    <property type="project" value="UniProtKB-UniRule"/>
</dbReference>
<dbReference type="HAMAP" id="MF_01465">
    <property type="entry name" value="SecY"/>
    <property type="match status" value="1"/>
</dbReference>
<evidence type="ECO:0000256" key="3">
    <source>
        <dbReference type="ARBA" id="ARBA00022448"/>
    </source>
</evidence>
<gene>
    <name evidence="10 15" type="primary">secY</name>
    <name evidence="16" type="ORF">DXD95_09355</name>
    <name evidence="15" type="ORF">ERS852497_00578</name>
    <name evidence="17" type="ORF">FYL31_12865</name>
    <name evidence="14" type="ORF">T1815_04931</name>
</gene>
<dbReference type="GO" id="GO:0043952">
    <property type="term" value="P:protein transport by the Sec complex"/>
    <property type="evidence" value="ECO:0007669"/>
    <property type="project" value="UniProtKB-UniRule"/>
</dbReference>
<dbReference type="RefSeq" id="WP_055061003.1">
    <property type="nucleotide sequence ID" value="NZ_AP031452.1"/>
</dbReference>
<evidence type="ECO:0000256" key="10">
    <source>
        <dbReference type="HAMAP-Rule" id="MF_01465"/>
    </source>
</evidence>